<organism evidence="1 2">
    <name type="scientific">Paramecium sonneborni</name>
    <dbReference type="NCBI Taxonomy" id="65129"/>
    <lineage>
        <taxon>Eukaryota</taxon>
        <taxon>Sar</taxon>
        <taxon>Alveolata</taxon>
        <taxon>Ciliophora</taxon>
        <taxon>Intramacronucleata</taxon>
        <taxon>Oligohymenophorea</taxon>
        <taxon>Peniculida</taxon>
        <taxon>Parameciidae</taxon>
        <taxon>Paramecium</taxon>
    </lineage>
</organism>
<comment type="caution">
    <text evidence="1">The sequence shown here is derived from an EMBL/GenBank/DDBJ whole genome shotgun (WGS) entry which is preliminary data.</text>
</comment>
<dbReference type="Proteomes" id="UP000692954">
    <property type="component" value="Unassembled WGS sequence"/>
</dbReference>
<dbReference type="EMBL" id="CAJJDN010000069">
    <property type="protein sequence ID" value="CAD8098200.1"/>
    <property type="molecule type" value="Genomic_DNA"/>
</dbReference>
<accession>A0A8S1P5B2</accession>
<evidence type="ECO:0000313" key="1">
    <source>
        <dbReference type="EMBL" id="CAD8098200.1"/>
    </source>
</evidence>
<keyword evidence="2" id="KW-1185">Reference proteome</keyword>
<sequence length="229" mass="27801">MRTLTGTPFILRNFLDKRKLKQINHYHQNLYHPKKQYLDYEDFFDQKEQIYYLSFKQQTIIKRLLNLRDNYKLFLNNLQSYQDQLIQSISEVMKKVSNKRNQYLQEQEYELRQQLSLSILILIVVFDNHLQNKIYFFKQITNKLSELNNEIFEFFNNDIKKNFSNLKESSSRKKYNASPSQFKDIDRILQIKKSSSKPQFLGNNSPQNFKNLLKFLNLKLITQITIIYQ</sequence>
<gene>
    <name evidence="1" type="ORF">PSON_ATCC_30995.1.T0690279</name>
</gene>
<name>A0A8S1P5B2_9CILI</name>
<protein>
    <submittedName>
        <fullName evidence="1">Uncharacterized protein</fullName>
    </submittedName>
</protein>
<evidence type="ECO:0000313" key="2">
    <source>
        <dbReference type="Proteomes" id="UP000692954"/>
    </source>
</evidence>
<reference evidence="1" key="1">
    <citation type="submission" date="2021-01" db="EMBL/GenBank/DDBJ databases">
        <authorList>
            <consortium name="Genoscope - CEA"/>
            <person name="William W."/>
        </authorList>
    </citation>
    <scope>NUCLEOTIDE SEQUENCE</scope>
</reference>
<proteinExistence type="predicted"/>
<dbReference type="AlphaFoldDB" id="A0A8S1P5B2"/>